<dbReference type="VEuPathDB" id="VectorBase:RSAN_054173"/>
<dbReference type="InterPro" id="IPR050517">
    <property type="entry name" value="DDR_Repair_Kinase"/>
</dbReference>
<keyword evidence="3" id="KW-1185">Reference proteome</keyword>
<dbReference type="Pfam" id="PF02259">
    <property type="entry name" value="FAT"/>
    <property type="match status" value="1"/>
</dbReference>
<name>A0A9D4T215_RHISA</name>
<dbReference type="Proteomes" id="UP000821837">
    <property type="component" value="Chromosome 3"/>
</dbReference>
<comment type="caution">
    <text evidence="2">The sequence shown here is derived from an EMBL/GenBank/DDBJ whole genome shotgun (WGS) entry which is preliminary data.</text>
</comment>
<gene>
    <name evidence="2" type="ORF">HPB52_021214</name>
</gene>
<sequence>MAYIGHHLADDYLRGVSLNFQVELSCPKEQAWRVNLYRGYIAICHPEEQHLSLVERVVEVITGQCIREWRRLPQIVSHVHVPLLQAAQQIMELQEAAQIHQGLLPTGSNVGRPAPTSVYDMRAIVKTWRNRLAVLTDDLSHWSDIFTWRQHHYQAIVSHFDNAPASLVPEVPGNQHQSMLGVHASAQSIIHYGKIARKHGLVNVCLDSLSRNELE</sequence>
<dbReference type="GO" id="GO:0035267">
    <property type="term" value="C:NuA4 histone acetyltransferase complex"/>
    <property type="evidence" value="ECO:0007669"/>
    <property type="project" value="TreeGrafter"/>
</dbReference>
<dbReference type="AlphaFoldDB" id="A0A9D4T215"/>
<dbReference type="InterPro" id="IPR003151">
    <property type="entry name" value="PIK-rel_kinase_FAT"/>
</dbReference>
<reference evidence="2" key="1">
    <citation type="journal article" date="2020" name="Cell">
        <title>Large-Scale Comparative Analyses of Tick Genomes Elucidate Their Genetic Diversity and Vector Capacities.</title>
        <authorList>
            <consortium name="Tick Genome and Microbiome Consortium (TIGMIC)"/>
            <person name="Jia N."/>
            <person name="Wang J."/>
            <person name="Shi W."/>
            <person name="Du L."/>
            <person name="Sun Y."/>
            <person name="Zhan W."/>
            <person name="Jiang J.F."/>
            <person name="Wang Q."/>
            <person name="Zhang B."/>
            <person name="Ji P."/>
            <person name="Bell-Sakyi L."/>
            <person name="Cui X.M."/>
            <person name="Yuan T.T."/>
            <person name="Jiang B.G."/>
            <person name="Yang W.F."/>
            <person name="Lam T.T."/>
            <person name="Chang Q.C."/>
            <person name="Ding S.J."/>
            <person name="Wang X.J."/>
            <person name="Zhu J.G."/>
            <person name="Ruan X.D."/>
            <person name="Zhao L."/>
            <person name="Wei J.T."/>
            <person name="Ye R.Z."/>
            <person name="Que T.C."/>
            <person name="Du C.H."/>
            <person name="Zhou Y.H."/>
            <person name="Cheng J.X."/>
            <person name="Dai P.F."/>
            <person name="Guo W.B."/>
            <person name="Han X.H."/>
            <person name="Huang E.J."/>
            <person name="Li L.F."/>
            <person name="Wei W."/>
            <person name="Gao Y.C."/>
            <person name="Liu J.Z."/>
            <person name="Shao H.Z."/>
            <person name="Wang X."/>
            <person name="Wang C.C."/>
            <person name="Yang T.C."/>
            <person name="Huo Q.B."/>
            <person name="Li W."/>
            <person name="Chen H.Y."/>
            <person name="Chen S.E."/>
            <person name="Zhou L.G."/>
            <person name="Ni X.B."/>
            <person name="Tian J.H."/>
            <person name="Sheng Y."/>
            <person name="Liu T."/>
            <person name="Pan Y.S."/>
            <person name="Xia L.Y."/>
            <person name="Li J."/>
            <person name="Zhao F."/>
            <person name="Cao W.C."/>
        </authorList>
    </citation>
    <scope>NUCLEOTIDE SEQUENCE</scope>
    <source>
        <strain evidence="2">Rsan-2018</strain>
    </source>
</reference>
<dbReference type="PANTHER" id="PTHR11139:SF1">
    <property type="entry name" value="TRANSFORMATION_TRANSCRIPTION DOMAIN-ASSOCIATED PROTEIN"/>
    <property type="match status" value="1"/>
</dbReference>
<dbReference type="GO" id="GO:0006355">
    <property type="term" value="P:regulation of DNA-templated transcription"/>
    <property type="evidence" value="ECO:0007669"/>
    <property type="project" value="TreeGrafter"/>
</dbReference>
<dbReference type="GO" id="GO:0000124">
    <property type="term" value="C:SAGA complex"/>
    <property type="evidence" value="ECO:0007669"/>
    <property type="project" value="TreeGrafter"/>
</dbReference>
<evidence type="ECO:0000259" key="1">
    <source>
        <dbReference type="Pfam" id="PF02259"/>
    </source>
</evidence>
<dbReference type="PANTHER" id="PTHR11139">
    <property type="entry name" value="ATAXIA TELANGIECTASIA MUTATED ATM -RELATED"/>
    <property type="match status" value="1"/>
</dbReference>
<protein>
    <recommendedName>
        <fullName evidence="1">PIK-related kinase FAT domain-containing protein</fullName>
    </recommendedName>
</protein>
<evidence type="ECO:0000313" key="3">
    <source>
        <dbReference type="Proteomes" id="UP000821837"/>
    </source>
</evidence>
<dbReference type="EMBL" id="JABSTV010001249">
    <property type="protein sequence ID" value="KAH7963447.1"/>
    <property type="molecule type" value="Genomic_DNA"/>
</dbReference>
<reference evidence="2" key="2">
    <citation type="submission" date="2021-09" db="EMBL/GenBank/DDBJ databases">
        <authorList>
            <person name="Jia N."/>
            <person name="Wang J."/>
            <person name="Shi W."/>
            <person name="Du L."/>
            <person name="Sun Y."/>
            <person name="Zhan W."/>
            <person name="Jiang J."/>
            <person name="Wang Q."/>
            <person name="Zhang B."/>
            <person name="Ji P."/>
            <person name="Sakyi L.B."/>
            <person name="Cui X."/>
            <person name="Yuan T."/>
            <person name="Jiang B."/>
            <person name="Yang W."/>
            <person name="Lam T.T.-Y."/>
            <person name="Chang Q."/>
            <person name="Ding S."/>
            <person name="Wang X."/>
            <person name="Zhu J."/>
            <person name="Ruan X."/>
            <person name="Zhao L."/>
            <person name="Wei J."/>
            <person name="Que T."/>
            <person name="Du C."/>
            <person name="Cheng J."/>
            <person name="Dai P."/>
            <person name="Han X."/>
            <person name="Huang E."/>
            <person name="Gao Y."/>
            <person name="Liu J."/>
            <person name="Shao H."/>
            <person name="Ye R."/>
            <person name="Li L."/>
            <person name="Wei W."/>
            <person name="Wang X."/>
            <person name="Wang C."/>
            <person name="Huo Q."/>
            <person name="Li W."/>
            <person name="Guo W."/>
            <person name="Chen H."/>
            <person name="Chen S."/>
            <person name="Zhou L."/>
            <person name="Zhou L."/>
            <person name="Ni X."/>
            <person name="Tian J."/>
            <person name="Zhou Y."/>
            <person name="Sheng Y."/>
            <person name="Liu T."/>
            <person name="Pan Y."/>
            <person name="Xia L."/>
            <person name="Li J."/>
            <person name="Zhao F."/>
            <person name="Cao W."/>
        </authorList>
    </citation>
    <scope>NUCLEOTIDE SEQUENCE</scope>
    <source>
        <strain evidence="2">Rsan-2018</strain>
        <tissue evidence="2">Larvae</tissue>
    </source>
</reference>
<dbReference type="GO" id="GO:0005634">
    <property type="term" value="C:nucleus"/>
    <property type="evidence" value="ECO:0007669"/>
    <property type="project" value="TreeGrafter"/>
</dbReference>
<accession>A0A9D4T215</accession>
<evidence type="ECO:0000313" key="2">
    <source>
        <dbReference type="EMBL" id="KAH7963447.1"/>
    </source>
</evidence>
<feature type="domain" description="PIK-related kinase FAT" evidence="1">
    <location>
        <begin position="24"/>
        <end position="211"/>
    </location>
</feature>
<proteinExistence type="predicted"/>
<organism evidence="2 3">
    <name type="scientific">Rhipicephalus sanguineus</name>
    <name type="common">Brown dog tick</name>
    <name type="synonym">Ixodes sanguineus</name>
    <dbReference type="NCBI Taxonomy" id="34632"/>
    <lineage>
        <taxon>Eukaryota</taxon>
        <taxon>Metazoa</taxon>
        <taxon>Ecdysozoa</taxon>
        <taxon>Arthropoda</taxon>
        <taxon>Chelicerata</taxon>
        <taxon>Arachnida</taxon>
        <taxon>Acari</taxon>
        <taxon>Parasitiformes</taxon>
        <taxon>Ixodida</taxon>
        <taxon>Ixodoidea</taxon>
        <taxon>Ixodidae</taxon>
        <taxon>Rhipicephalinae</taxon>
        <taxon>Rhipicephalus</taxon>
        <taxon>Rhipicephalus</taxon>
    </lineage>
</organism>
<dbReference type="GO" id="GO:0006281">
    <property type="term" value="P:DNA repair"/>
    <property type="evidence" value="ECO:0007669"/>
    <property type="project" value="TreeGrafter"/>
</dbReference>